<dbReference type="Gene3D" id="2.10.70.10">
    <property type="entry name" value="Complement Module, domain 1"/>
    <property type="match status" value="5"/>
</dbReference>
<dbReference type="SMART" id="SM00181">
    <property type="entry name" value="EGF"/>
    <property type="match status" value="2"/>
</dbReference>
<feature type="domain" description="HYR" evidence="11">
    <location>
        <begin position="1224"/>
        <end position="1307"/>
    </location>
</feature>
<dbReference type="Pfam" id="PF00059">
    <property type="entry name" value="Lectin_C"/>
    <property type="match status" value="1"/>
</dbReference>
<dbReference type="Pfam" id="PF00084">
    <property type="entry name" value="Sushi"/>
    <property type="match status" value="4"/>
</dbReference>
<dbReference type="Gene3D" id="4.10.400.10">
    <property type="entry name" value="Low-density Lipoprotein Receptor"/>
    <property type="match status" value="1"/>
</dbReference>
<dbReference type="InterPro" id="IPR035976">
    <property type="entry name" value="Sushi/SCR/CCP_sf"/>
</dbReference>
<feature type="region of interest" description="Disordered" evidence="8">
    <location>
        <begin position="657"/>
        <end position="684"/>
    </location>
</feature>
<evidence type="ECO:0000259" key="9">
    <source>
        <dbReference type="PROSITE" id="PS01180"/>
    </source>
</evidence>
<dbReference type="SUPFAM" id="SSF56436">
    <property type="entry name" value="C-type lectin-like"/>
    <property type="match status" value="1"/>
</dbReference>
<feature type="domain" description="CUB" evidence="9">
    <location>
        <begin position="427"/>
        <end position="548"/>
    </location>
</feature>
<keyword evidence="5" id="KW-0325">Glycoprotein</keyword>
<dbReference type="PRINTS" id="PR00261">
    <property type="entry name" value="LDLRECEPTOR"/>
</dbReference>
<evidence type="ECO:0000256" key="5">
    <source>
        <dbReference type="ARBA" id="ARBA00023180"/>
    </source>
</evidence>
<dbReference type="Gene3D" id="2.10.25.10">
    <property type="entry name" value="Laminin"/>
    <property type="match status" value="2"/>
</dbReference>
<dbReference type="CDD" id="cd00033">
    <property type="entry name" value="CCP"/>
    <property type="match status" value="4"/>
</dbReference>
<dbReference type="Gene3D" id="3.10.100.10">
    <property type="entry name" value="Mannose-Binding Protein A, subunit A"/>
    <property type="match status" value="1"/>
</dbReference>
<dbReference type="PROSITE" id="PS50923">
    <property type="entry name" value="SUSHI"/>
    <property type="match status" value="5"/>
</dbReference>
<dbReference type="SUPFAM" id="SSF57196">
    <property type="entry name" value="EGF/Laminin"/>
    <property type="match status" value="1"/>
</dbReference>
<evidence type="ECO:0000256" key="4">
    <source>
        <dbReference type="ARBA" id="ARBA00023157"/>
    </source>
</evidence>
<evidence type="ECO:0000259" key="13">
    <source>
        <dbReference type="PROSITE" id="PS51212"/>
    </source>
</evidence>
<evidence type="ECO:0000256" key="8">
    <source>
        <dbReference type="SAM" id="MobiDB-lite"/>
    </source>
</evidence>
<dbReference type="Pfam" id="PF00431">
    <property type="entry name" value="CUB"/>
    <property type="match status" value="2"/>
</dbReference>
<dbReference type="InterPro" id="IPR051277">
    <property type="entry name" value="SEZ6_CSMD_C4BPB_Regulators"/>
</dbReference>
<keyword evidence="7" id="KW-0768">Sushi</keyword>
<dbReference type="SUPFAM" id="SSF49854">
    <property type="entry name" value="Spermadhesin, CUB domain"/>
    <property type="match status" value="3"/>
</dbReference>
<evidence type="ECO:0000256" key="2">
    <source>
        <dbReference type="ARBA" id="ARBA00022729"/>
    </source>
</evidence>
<gene>
    <name evidence="14" type="ORF">MCOR_36334</name>
</gene>
<dbReference type="FunFam" id="4.10.400.10:FF:000065">
    <property type="entry name" value="Transmembrane protease serine 7"/>
    <property type="match status" value="1"/>
</dbReference>
<dbReference type="CDD" id="cd00054">
    <property type="entry name" value="EGF_CA"/>
    <property type="match status" value="1"/>
</dbReference>
<feature type="compositionally biased region" description="Acidic residues" evidence="8">
    <location>
        <begin position="670"/>
        <end position="684"/>
    </location>
</feature>
<dbReference type="PROSITE" id="PS00010">
    <property type="entry name" value="ASX_HYDROXYL"/>
    <property type="match status" value="1"/>
</dbReference>
<keyword evidence="4 6" id="KW-1015">Disulfide bond</keyword>
<dbReference type="InterPro" id="IPR001304">
    <property type="entry name" value="C-type_lectin-like"/>
</dbReference>
<feature type="domain" description="Sushi" evidence="12">
    <location>
        <begin position="1156"/>
        <end position="1225"/>
    </location>
</feature>
<feature type="domain" description="Sushi" evidence="12">
    <location>
        <begin position="547"/>
        <end position="610"/>
    </location>
</feature>
<dbReference type="PROSITE" id="PS01209">
    <property type="entry name" value="LDLRA_1"/>
    <property type="match status" value="1"/>
</dbReference>
<dbReference type="PROSITE" id="PS50041">
    <property type="entry name" value="C_TYPE_LECTIN_2"/>
    <property type="match status" value="1"/>
</dbReference>
<feature type="domain" description="Sushi" evidence="12">
    <location>
        <begin position="858"/>
        <end position="918"/>
    </location>
</feature>
<accession>A0A6J8D535</accession>
<evidence type="ECO:0000256" key="7">
    <source>
        <dbReference type="PROSITE-ProRule" id="PRU00302"/>
    </source>
</evidence>
<dbReference type="SMART" id="SM00192">
    <property type="entry name" value="LDLa"/>
    <property type="match status" value="1"/>
</dbReference>
<organism evidence="14 15">
    <name type="scientific">Mytilus coruscus</name>
    <name type="common">Sea mussel</name>
    <dbReference type="NCBI Taxonomy" id="42192"/>
    <lineage>
        <taxon>Eukaryota</taxon>
        <taxon>Metazoa</taxon>
        <taxon>Spiralia</taxon>
        <taxon>Lophotrochozoa</taxon>
        <taxon>Mollusca</taxon>
        <taxon>Bivalvia</taxon>
        <taxon>Autobranchia</taxon>
        <taxon>Pteriomorphia</taxon>
        <taxon>Mytilida</taxon>
        <taxon>Mytiloidea</taxon>
        <taxon>Mytilidae</taxon>
        <taxon>Mytilinae</taxon>
        <taxon>Mytilus</taxon>
    </lineage>
</organism>
<dbReference type="InterPro" id="IPR001881">
    <property type="entry name" value="EGF-like_Ca-bd_dom"/>
</dbReference>
<dbReference type="PANTHER" id="PTHR45656:SF4">
    <property type="entry name" value="PROTEIN CBR-CLEC-78"/>
    <property type="match status" value="1"/>
</dbReference>
<dbReference type="InterPro" id="IPR003410">
    <property type="entry name" value="HYR_dom"/>
</dbReference>
<dbReference type="InterPro" id="IPR000152">
    <property type="entry name" value="EGF-type_Asp/Asn_hydroxyl_site"/>
</dbReference>
<dbReference type="InterPro" id="IPR002889">
    <property type="entry name" value="WSC_carb-bd"/>
</dbReference>
<dbReference type="GO" id="GO:0005509">
    <property type="term" value="F:calcium ion binding"/>
    <property type="evidence" value="ECO:0007669"/>
    <property type="project" value="InterPro"/>
</dbReference>
<dbReference type="PROSITE" id="PS51212">
    <property type="entry name" value="WSC"/>
    <property type="match status" value="1"/>
</dbReference>
<feature type="disulfide bond" evidence="6">
    <location>
        <begin position="168"/>
        <end position="183"/>
    </location>
</feature>
<dbReference type="PROSITE" id="PS01180">
    <property type="entry name" value="CUB"/>
    <property type="match status" value="2"/>
</dbReference>
<dbReference type="InterPro" id="IPR000859">
    <property type="entry name" value="CUB_dom"/>
</dbReference>
<feature type="disulfide bond" evidence="6">
    <location>
        <begin position="149"/>
        <end position="161"/>
    </location>
</feature>
<dbReference type="InterPro" id="IPR016187">
    <property type="entry name" value="CTDL_fold"/>
</dbReference>
<dbReference type="InterPro" id="IPR023415">
    <property type="entry name" value="LDLR_class-A_CS"/>
</dbReference>
<feature type="domain" description="Sushi" evidence="12">
    <location>
        <begin position="611"/>
        <end position="668"/>
    </location>
</feature>
<dbReference type="SUPFAM" id="SSF57424">
    <property type="entry name" value="LDL receptor-like module"/>
    <property type="match status" value="1"/>
</dbReference>
<feature type="disulfide bond" evidence="6">
    <location>
        <begin position="156"/>
        <end position="174"/>
    </location>
</feature>
<evidence type="ECO:0000256" key="3">
    <source>
        <dbReference type="ARBA" id="ARBA00022737"/>
    </source>
</evidence>
<protein>
    <recommendedName>
        <fullName evidence="16">CSMD</fullName>
    </recommendedName>
</protein>
<dbReference type="PROSITE" id="PS50068">
    <property type="entry name" value="LDLRA_2"/>
    <property type="match status" value="1"/>
</dbReference>
<dbReference type="PROSITE" id="PS50825">
    <property type="entry name" value="HYR"/>
    <property type="match status" value="1"/>
</dbReference>
<comment type="caution">
    <text evidence="7">Lacks conserved residue(s) required for the propagation of feature annotation.</text>
</comment>
<reference evidence="14 15" key="1">
    <citation type="submission" date="2020-06" db="EMBL/GenBank/DDBJ databases">
        <authorList>
            <person name="Li R."/>
            <person name="Bekaert M."/>
        </authorList>
    </citation>
    <scope>NUCLEOTIDE SEQUENCE [LARGE SCALE GENOMIC DNA]</scope>
    <source>
        <strain evidence="15">wild</strain>
    </source>
</reference>
<dbReference type="PANTHER" id="PTHR45656">
    <property type="entry name" value="PROTEIN CBR-CLEC-78"/>
    <property type="match status" value="1"/>
</dbReference>
<sequence>MGDEIEFICPEGWDVHVTSCYRLFPDTEKQTWESALRICQGTGSHLVTIKDYYDGKEVMEFVKKQNSKITSVWTGFNRINIPDTDANSARWNSVTGAIFASRYEGYWADKSPNIANGDCVYLIFNNGQHKWQLGRCEQKLAFICEHNPCPSGSFFCNNGKCISNRWKCDGEDDCGDYSDEIDCEKDCRIVRTAPSGIVQSINYPDPYPSSTDCLWTIVGKEGSNLMIEIDKFDTEKNSDVVDILVGGKTEATSTLLAKLSGYLPLKKTFRSYNNYLIIRFVTDSATQRNGFLIKYSTVEADKSITVPLTAENKPSTLTAGKEYLGSRDYTWVIKAKDAQKIVTIERLSLSLFKGDYIDIHDGDSASYPLLAQYTAENNDNVKRDPKSHIEPSWPQIVSSTGNQMYIILRTLYTTSGLGFTLRYWQGCEVTLTSETGEIYSPGYKKSINYANYQTCSWKVEVPCGKGVTLFFNKVADFEDKKDFLQVFTESADGKRTAVHKGKGFDTASFLQLAEKGIGIYSPDGKMYATFITDSVLNRRGFYGVYSVDCPHPGFNEHTNVPVSKNYHYRDIITVKCKPGYSFNSDSIKEPVTMTCLFGGTWDMVIPKCQPLYCGLPPNITNGYYHNSTGVIFKSEVHYKCFPGFYISSSDAVSCGNSGSWSKPPSCKDISDDDMESEEEQDDQDVGCSLDQMLDEVDEDFFLELEKEYEEDKKFGPEIDSAMAKLLKQINGTKTLTCNENQTYEELPTCENINECIEGTSNCDQKCVDNIGSYTCHCDLGYSPDVKQKCRDIRECDSDDRAGCDHMCKDVPGGYQCGCKKTGYQLFTKDFADNFTVPLVMENGKLEKVYTLDHTCVRKLCPNPPSIDNGMLMTHRTVHQYGDTIQYFCNMGYVMNGKKLFTCDSSGQWSPRGFPKCQAYSYAYVGCYHDDTDRMLDEVHEKTILSAEICFMQCTFSGWKSDQYFATQSGNKCYCGNGTQLGSTKYTKRTEKECNMACVGNTKEICGGIWRSSVYRITTGVCLVDPYKTHSLIRQPTSVSHDVSVQFGDTLNMNCTVPGKGDFTKERKCIYNMTSDSYYLYGNDYECGEIDCGNPPANITGANFTYPSNLKYGSMFEFSCSSLFYVDGKSINGSANTQVKCEADGQWDLGSLQCLGETCNDPGYPAGGIANLMMNNTFQSFQKNGHISFTCDRAGFVPDTVTRISCNENNSSTALNWDNQVPSCIDVTKPVFSGCPDNITVKAYSKLSLHFSQPNVSDNSGSIKEFTIEPVDANSTLTVNRKPFTVKYIAKDHADNEQICSFEVLIEGKLLRPDIAPRILEIMIRA</sequence>
<keyword evidence="15" id="KW-1185">Reference proteome</keyword>
<dbReference type="SMART" id="SM00042">
    <property type="entry name" value="CUB"/>
    <property type="match status" value="3"/>
</dbReference>
<evidence type="ECO:0000259" key="11">
    <source>
        <dbReference type="PROSITE" id="PS50825"/>
    </source>
</evidence>
<evidence type="ECO:0000313" key="14">
    <source>
        <dbReference type="EMBL" id="CAC5402382.1"/>
    </source>
</evidence>
<keyword evidence="1" id="KW-0245">EGF-like domain</keyword>
<evidence type="ECO:0000313" key="15">
    <source>
        <dbReference type="Proteomes" id="UP000507470"/>
    </source>
</evidence>
<feature type="domain" description="WSC" evidence="13">
    <location>
        <begin position="920"/>
        <end position="1017"/>
    </location>
</feature>
<dbReference type="CDD" id="cd00037">
    <property type="entry name" value="CLECT"/>
    <property type="match status" value="1"/>
</dbReference>
<dbReference type="Pfam" id="PF02494">
    <property type="entry name" value="HYR"/>
    <property type="match status" value="1"/>
</dbReference>
<proteinExistence type="predicted"/>
<feature type="domain" description="C-type lectin" evidence="10">
    <location>
        <begin position="16"/>
        <end position="145"/>
    </location>
</feature>
<dbReference type="CDD" id="cd00041">
    <property type="entry name" value="CUB"/>
    <property type="match status" value="3"/>
</dbReference>
<dbReference type="Pfam" id="PF01822">
    <property type="entry name" value="WSC"/>
    <property type="match status" value="1"/>
</dbReference>
<evidence type="ECO:0000256" key="6">
    <source>
        <dbReference type="PROSITE-ProRule" id="PRU00124"/>
    </source>
</evidence>
<feature type="domain" description="Sushi" evidence="12">
    <location>
        <begin position="1089"/>
        <end position="1155"/>
    </location>
</feature>
<dbReference type="SUPFAM" id="SSF57535">
    <property type="entry name" value="Complement control module/SCR domain"/>
    <property type="match status" value="5"/>
</dbReference>
<dbReference type="InterPro" id="IPR016186">
    <property type="entry name" value="C-type_lectin-like/link_sf"/>
</dbReference>
<dbReference type="SMART" id="SM00032">
    <property type="entry name" value="CCP"/>
    <property type="match status" value="5"/>
</dbReference>
<dbReference type="SMART" id="SM00179">
    <property type="entry name" value="EGF_CA"/>
    <property type="match status" value="2"/>
</dbReference>
<dbReference type="InterPro" id="IPR049883">
    <property type="entry name" value="NOTCH1_EGF-like"/>
</dbReference>
<dbReference type="Proteomes" id="UP000507470">
    <property type="component" value="Unassembled WGS sequence"/>
</dbReference>
<dbReference type="SMART" id="SM00321">
    <property type="entry name" value="WSC"/>
    <property type="match status" value="1"/>
</dbReference>
<dbReference type="EMBL" id="CACVKT020006490">
    <property type="protein sequence ID" value="CAC5402382.1"/>
    <property type="molecule type" value="Genomic_DNA"/>
</dbReference>
<evidence type="ECO:0000259" key="12">
    <source>
        <dbReference type="PROSITE" id="PS50923"/>
    </source>
</evidence>
<dbReference type="InterPro" id="IPR035914">
    <property type="entry name" value="Sperma_CUB_dom_sf"/>
</dbReference>
<feature type="domain" description="CUB" evidence="9">
    <location>
        <begin position="174"/>
        <end position="298"/>
    </location>
</feature>
<dbReference type="Pfam" id="PF07645">
    <property type="entry name" value="EGF_CA"/>
    <property type="match status" value="1"/>
</dbReference>
<dbReference type="SMART" id="SM00034">
    <property type="entry name" value="CLECT"/>
    <property type="match status" value="1"/>
</dbReference>
<evidence type="ECO:0000256" key="1">
    <source>
        <dbReference type="ARBA" id="ARBA00022536"/>
    </source>
</evidence>
<dbReference type="PROSITE" id="PS01186">
    <property type="entry name" value="EGF_2"/>
    <property type="match status" value="1"/>
</dbReference>
<dbReference type="InterPro" id="IPR000436">
    <property type="entry name" value="Sushi_SCR_CCP_dom"/>
</dbReference>
<dbReference type="Pfam" id="PF00057">
    <property type="entry name" value="Ldl_recept_a"/>
    <property type="match status" value="1"/>
</dbReference>
<keyword evidence="2" id="KW-0732">Signal</keyword>
<dbReference type="Gene3D" id="2.60.120.290">
    <property type="entry name" value="Spermadhesin, CUB domain"/>
    <property type="match status" value="3"/>
</dbReference>
<dbReference type="OrthoDB" id="6287073at2759"/>
<dbReference type="InterPro" id="IPR036055">
    <property type="entry name" value="LDL_receptor-like_sf"/>
</dbReference>
<dbReference type="InterPro" id="IPR002172">
    <property type="entry name" value="LDrepeatLR_classA_rpt"/>
</dbReference>
<name>A0A6J8D535_MYTCO</name>
<keyword evidence="3" id="KW-0677">Repeat</keyword>
<dbReference type="CDD" id="cd00112">
    <property type="entry name" value="LDLa"/>
    <property type="match status" value="1"/>
</dbReference>
<dbReference type="InterPro" id="IPR000742">
    <property type="entry name" value="EGF"/>
</dbReference>
<evidence type="ECO:0000259" key="10">
    <source>
        <dbReference type="PROSITE" id="PS50041"/>
    </source>
</evidence>
<evidence type="ECO:0008006" key="16">
    <source>
        <dbReference type="Google" id="ProtNLM"/>
    </source>
</evidence>